<organism evidence="2 3">
    <name type="scientific">Fomitopsis schrenkii</name>
    <name type="common">Brown rot fungus</name>
    <dbReference type="NCBI Taxonomy" id="2126942"/>
    <lineage>
        <taxon>Eukaryota</taxon>
        <taxon>Fungi</taxon>
        <taxon>Dikarya</taxon>
        <taxon>Basidiomycota</taxon>
        <taxon>Agaricomycotina</taxon>
        <taxon>Agaricomycetes</taxon>
        <taxon>Polyporales</taxon>
        <taxon>Fomitopsis</taxon>
    </lineage>
</organism>
<name>S8DSA9_FOMSC</name>
<dbReference type="InParanoid" id="S8DSA9"/>
<dbReference type="AlphaFoldDB" id="S8DSA9"/>
<feature type="compositionally biased region" description="Acidic residues" evidence="1">
    <location>
        <begin position="111"/>
        <end position="130"/>
    </location>
</feature>
<evidence type="ECO:0000313" key="3">
    <source>
        <dbReference type="Proteomes" id="UP000015241"/>
    </source>
</evidence>
<dbReference type="EMBL" id="KE504194">
    <property type="protein sequence ID" value="EPS96131.1"/>
    <property type="molecule type" value="Genomic_DNA"/>
</dbReference>
<reference evidence="2 3" key="1">
    <citation type="journal article" date="2012" name="Science">
        <title>The Paleozoic origin of enzymatic lignin decomposition reconstructed from 31 fungal genomes.</title>
        <authorList>
            <person name="Floudas D."/>
            <person name="Binder M."/>
            <person name="Riley R."/>
            <person name="Barry K."/>
            <person name="Blanchette R.A."/>
            <person name="Henrissat B."/>
            <person name="Martinez A.T."/>
            <person name="Otillar R."/>
            <person name="Spatafora J.W."/>
            <person name="Yadav J.S."/>
            <person name="Aerts A."/>
            <person name="Benoit I."/>
            <person name="Boyd A."/>
            <person name="Carlson A."/>
            <person name="Copeland A."/>
            <person name="Coutinho P.M."/>
            <person name="de Vries R.P."/>
            <person name="Ferreira P."/>
            <person name="Findley K."/>
            <person name="Foster B."/>
            <person name="Gaskell J."/>
            <person name="Glotzer D."/>
            <person name="Gorecki P."/>
            <person name="Heitman J."/>
            <person name="Hesse C."/>
            <person name="Hori C."/>
            <person name="Igarashi K."/>
            <person name="Jurgens J.A."/>
            <person name="Kallen N."/>
            <person name="Kersten P."/>
            <person name="Kohler A."/>
            <person name="Kuees U."/>
            <person name="Kumar T.K.A."/>
            <person name="Kuo A."/>
            <person name="LaButti K."/>
            <person name="Larrondo L.F."/>
            <person name="Lindquist E."/>
            <person name="Ling A."/>
            <person name="Lombard V."/>
            <person name="Lucas S."/>
            <person name="Lundell T."/>
            <person name="Martin R."/>
            <person name="McLaughlin D.J."/>
            <person name="Morgenstern I."/>
            <person name="Morin E."/>
            <person name="Murat C."/>
            <person name="Nagy L.G."/>
            <person name="Nolan M."/>
            <person name="Ohm R.A."/>
            <person name="Patyshakuliyeva A."/>
            <person name="Rokas A."/>
            <person name="Ruiz-Duenas F.J."/>
            <person name="Sabat G."/>
            <person name="Salamov A."/>
            <person name="Samejima M."/>
            <person name="Schmutz J."/>
            <person name="Slot J.C."/>
            <person name="St John F."/>
            <person name="Stenlid J."/>
            <person name="Sun H."/>
            <person name="Sun S."/>
            <person name="Syed K."/>
            <person name="Tsang A."/>
            <person name="Wiebenga A."/>
            <person name="Young D."/>
            <person name="Pisabarro A."/>
            <person name="Eastwood D.C."/>
            <person name="Martin F."/>
            <person name="Cullen D."/>
            <person name="Grigoriev I.V."/>
            <person name="Hibbett D.S."/>
        </authorList>
    </citation>
    <scope>NUCLEOTIDE SEQUENCE</scope>
    <source>
        <strain evidence="3">FP-58527</strain>
    </source>
</reference>
<accession>S8DSA9</accession>
<feature type="region of interest" description="Disordered" evidence="1">
    <location>
        <begin position="1"/>
        <end position="238"/>
    </location>
</feature>
<evidence type="ECO:0000256" key="1">
    <source>
        <dbReference type="SAM" id="MobiDB-lite"/>
    </source>
</evidence>
<sequence length="253" mass="27406">MSGYKEHPYFSKGSHSKPATRGSRGGRGGRGGGRGGRGGGTPKAKHSEHEVNEVDTTSSEDEEVKTPPTKKKFRVAGFTPSKSRASAQKAPKHVEPPEEEDIGSGYIDLAASEEEEDELEEVDEGSEVEPPEPTKRKSKKKVKASEPESESDSGPLATRLKRMQSSPDWDTADAGSTPHSPVKRRGGAEPPDTPMTPSPTKTPSKAKRMQHPSPQEDSEETPATGKGKGKGKGSLLPVSDKQPFHRIWWYWSE</sequence>
<keyword evidence="3" id="KW-1185">Reference proteome</keyword>
<gene>
    <name evidence="2" type="ORF">FOMPIDRAFT_1053587</name>
</gene>
<dbReference type="Proteomes" id="UP000015241">
    <property type="component" value="Unassembled WGS sequence"/>
</dbReference>
<dbReference type="STRING" id="743788.S8DSA9"/>
<proteinExistence type="predicted"/>
<dbReference type="HOGENOM" id="CLU_1098529_0_0_1"/>
<evidence type="ECO:0000313" key="2">
    <source>
        <dbReference type="EMBL" id="EPS96131.1"/>
    </source>
</evidence>
<feature type="compositionally biased region" description="Gly residues" evidence="1">
    <location>
        <begin position="23"/>
        <end position="41"/>
    </location>
</feature>
<protein>
    <submittedName>
        <fullName evidence="2">Uncharacterized protein</fullName>
    </submittedName>
</protein>